<gene>
    <name evidence="1" type="ORF">SAMN02927928_0334</name>
</gene>
<name>A0A1G4PFT1_9CAUL</name>
<dbReference type="GO" id="GO:0006270">
    <property type="term" value="P:DNA replication initiation"/>
    <property type="evidence" value="ECO:0007669"/>
    <property type="project" value="TreeGrafter"/>
</dbReference>
<evidence type="ECO:0000313" key="2">
    <source>
        <dbReference type="Proteomes" id="UP000199150"/>
    </source>
</evidence>
<dbReference type="PANTHER" id="PTHR30050:SF5">
    <property type="entry name" value="DNAA REGULATORY INACTIVATOR HDA"/>
    <property type="match status" value="1"/>
</dbReference>
<organism evidence="1 2">
    <name type="scientific">Asticcacaulis taihuensis</name>
    <dbReference type="NCBI Taxonomy" id="260084"/>
    <lineage>
        <taxon>Bacteria</taxon>
        <taxon>Pseudomonadati</taxon>
        <taxon>Pseudomonadota</taxon>
        <taxon>Alphaproteobacteria</taxon>
        <taxon>Caulobacterales</taxon>
        <taxon>Caulobacteraceae</taxon>
        <taxon>Asticcacaulis</taxon>
    </lineage>
</organism>
<sequence length="254" mass="28703">MDRPRNICQAVIVIDSRQFYISHMSLQLPLDLESGDRYSRDRFIVTTELAATMGLLLHPDQWLSPHLILMGPPGSGKTHLGHIFAAQTRGLFLTAAETHDLDLSAFQPVPYVVDDAEQASEEALFHLFNHVQKSGQQLVLLTENQPIAWDIELPDLASRLNAMRIITLPEPDEDLLIAILNKLFAQRAISPSPDFIDYIVRRMDRSVSAAQKIVTELEHYANGRAFNRALAKSFFDHETDMFGDEPVTPFDNLR</sequence>
<keyword evidence="2" id="KW-1185">Reference proteome</keyword>
<dbReference type="STRING" id="260084.SAMN02927928_0334"/>
<dbReference type="GO" id="GO:0005886">
    <property type="term" value="C:plasma membrane"/>
    <property type="evidence" value="ECO:0007669"/>
    <property type="project" value="TreeGrafter"/>
</dbReference>
<dbReference type="RefSeq" id="WP_245678806.1">
    <property type="nucleotide sequence ID" value="NZ_CBCRYE010000001.1"/>
</dbReference>
<accession>A0A1G4PFT1</accession>
<protein>
    <submittedName>
        <fullName evidence="1">DnaA protein</fullName>
    </submittedName>
</protein>
<proteinExistence type="predicted"/>
<dbReference type="AlphaFoldDB" id="A0A1G4PFT1"/>
<evidence type="ECO:0000313" key="1">
    <source>
        <dbReference type="EMBL" id="SCW31091.1"/>
    </source>
</evidence>
<dbReference type="InterPro" id="IPR027417">
    <property type="entry name" value="P-loop_NTPase"/>
</dbReference>
<dbReference type="Gene3D" id="3.40.50.300">
    <property type="entry name" value="P-loop containing nucleotide triphosphate hydrolases"/>
    <property type="match status" value="1"/>
</dbReference>
<reference evidence="2" key="1">
    <citation type="submission" date="2016-10" db="EMBL/GenBank/DDBJ databases">
        <authorList>
            <person name="Varghese N."/>
            <person name="Submissions S."/>
        </authorList>
    </citation>
    <scope>NUCLEOTIDE SEQUENCE [LARGE SCALE GENOMIC DNA]</scope>
    <source>
        <strain evidence="2">CGMCC 1.3431</strain>
    </source>
</reference>
<dbReference type="SUPFAM" id="SSF52540">
    <property type="entry name" value="P-loop containing nucleoside triphosphate hydrolases"/>
    <property type="match status" value="1"/>
</dbReference>
<dbReference type="Gene3D" id="1.10.8.60">
    <property type="match status" value="1"/>
</dbReference>
<dbReference type="GO" id="GO:0003688">
    <property type="term" value="F:DNA replication origin binding"/>
    <property type="evidence" value="ECO:0007669"/>
    <property type="project" value="TreeGrafter"/>
</dbReference>
<dbReference type="Proteomes" id="UP000199150">
    <property type="component" value="Unassembled WGS sequence"/>
</dbReference>
<dbReference type="EMBL" id="FMTS01000001">
    <property type="protein sequence ID" value="SCW31091.1"/>
    <property type="molecule type" value="Genomic_DNA"/>
</dbReference>
<dbReference type="PANTHER" id="PTHR30050">
    <property type="entry name" value="CHROMOSOMAL REPLICATION INITIATOR PROTEIN DNAA"/>
    <property type="match status" value="1"/>
</dbReference>